<evidence type="ECO:0000313" key="2">
    <source>
        <dbReference type="EMBL" id="QIR25466.1"/>
    </source>
</evidence>
<reference evidence="2 3" key="1">
    <citation type="submission" date="2020-02" db="EMBL/GenBank/DDBJ databases">
        <title>Whole genome PO2S7.</title>
        <authorList>
            <person name="Singha K.M."/>
        </authorList>
    </citation>
    <scope>NUCLEOTIDE SEQUENCE [LARGE SCALE GENOMIC DNA]</scope>
    <source>
        <strain evidence="2 3">PO2S7</strain>
    </source>
</reference>
<evidence type="ECO:0000313" key="3">
    <source>
        <dbReference type="Proteomes" id="UP000503580"/>
    </source>
</evidence>
<dbReference type="Proteomes" id="UP000503580">
    <property type="component" value="Chromosome"/>
</dbReference>
<dbReference type="KEGG" id="kgn:GY169_01060"/>
<evidence type="ECO:0000259" key="1">
    <source>
        <dbReference type="Pfam" id="PF26115"/>
    </source>
</evidence>
<sequence length="314" mass="35648">MAGEKSKKSGEIGEALAKALLNRIGWQHLIHNIAISCNTPTHLNDEGNARQSHGEDQVYLYNNPFHDDRTDFVHVSNKNTLGSYPKEGTLRSQFKSHIKELNQTIECAKYNSTLREIGTNFKAKRNRYHAGLLIWFHNDHDNIEKSILADLAPARLDLDTDIPFYVIDNGRATFLLRVVDDLRKRSTGGDYQFFYPRIGTSITVDEMRTGKELPLELLASDIIPAVLDKDGIKELIIYANESFDSTSYKNLMAYGLSFSSGLITNIKIGMPDYNPARDEEAVQKARLAFHNRPEEIIPFSFNRSILDLLQEESQ</sequence>
<dbReference type="AlphaFoldDB" id="A0A6G9REU9"/>
<dbReference type="Pfam" id="PF26115">
    <property type="entry name" value="PDDEXK_GAPS4"/>
    <property type="match status" value="1"/>
</dbReference>
<keyword evidence="3" id="KW-1185">Reference proteome</keyword>
<proteinExistence type="predicted"/>
<accession>A0A6G9REU9</accession>
<dbReference type="InterPro" id="IPR058873">
    <property type="entry name" value="PDDEXK_GAPS4"/>
</dbReference>
<gene>
    <name evidence="2" type="ORF">GY169_01060</name>
</gene>
<organism evidence="2 3">
    <name type="scientific">Kluyvera genomosp. 3</name>
    <dbReference type="NCBI Taxonomy" id="2774055"/>
    <lineage>
        <taxon>Bacteria</taxon>
        <taxon>Pseudomonadati</taxon>
        <taxon>Pseudomonadota</taxon>
        <taxon>Gammaproteobacteria</taxon>
        <taxon>Enterobacterales</taxon>
        <taxon>Enterobacteriaceae</taxon>
        <taxon>Kluyvera</taxon>
    </lineage>
</organism>
<feature type="domain" description="GAPS4 PD-(D/E)XK nuclease" evidence="1">
    <location>
        <begin position="2"/>
        <end position="171"/>
    </location>
</feature>
<dbReference type="RefSeq" id="WP_167574803.1">
    <property type="nucleotide sequence ID" value="NZ_CP050321.1"/>
</dbReference>
<protein>
    <recommendedName>
        <fullName evidence="1">GAPS4 PD-(D/E)XK nuclease domain-containing protein</fullName>
    </recommendedName>
</protein>
<dbReference type="EMBL" id="CP050321">
    <property type="protein sequence ID" value="QIR25466.1"/>
    <property type="molecule type" value="Genomic_DNA"/>
</dbReference>
<name>A0A6G9REU9_9ENTR</name>